<protein>
    <recommendedName>
        <fullName evidence="4">DUF2029 domain-containing protein</fullName>
    </recommendedName>
</protein>
<accession>A0A7W5ZRP6</accession>
<feature type="transmembrane region" description="Helical" evidence="1">
    <location>
        <begin position="300"/>
        <end position="318"/>
    </location>
</feature>
<evidence type="ECO:0000313" key="2">
    <source>
        <dbReference type="EMBL" id="MBB3840357.1"/>
    </source>
</evidence>
<comment type="caution">
    <text evidence="2">The sequence shown here is derived from an EMBL/GenBank/DDBJ whole genome shotgun (WGS) entry which is preliminary data.</text>
</comment>
<feature type="transmembrane region" description="Helical" evidence="1">
    <location>
        <begin position="199"/>
        <end position="221"/>
    </location>
</feature>
<keyword evidence="1" id="KW-0812">Transmembrane</keyword>
<proteinExistence type="predicted"/>
<evidence type="ECO:0008006" key="4">
    <source>
        <dbReference type="Google" id="ProtNLM"/>
    </source>
</evidence>
<evidence type="ECO:0000256" key="1">
    <source>
        <dbReference type="SAM" id="Phobius"/>
    </source>
</evidence>
<dbReference type="AlphaFoldDB" id="A0A7W5ZRP6"/>
<dbReference type="RefSeq" id="WP_183977296.1">
    <property type="nucleotide sequence ID" value="NZ_JACIBY010000010.1"/>
</dbReference>
<feature type="transmembrane region" description="Helical" evidence="1">
    <location>
        <begin position="325"/>
        <end position="341"/>
    </location>
</feature>
<keyword evidence="1" id="KW-0472">Membrane</keyword>
<organism evidence="2 3">
    <name type="scientific">Runella defluvii</name>
    <dbReference type="NCBI Taxonomy" id="370973"/>
    <lineage>
        <taxon>Bacteria</taxon>
        <taxon>Pseudomonadati</taxon>
        <taxon>Bacteroidota</taxon>
        <taxon>Cytophagia</taxon>
        <taxon>Cytophagales</taxon>
        <taxon>Spirosomataceae</taxon>
        <taxon>Runella</taxon>
    </lineage>
</organism>
<feature type="transmembrane region" description="Helical" evidence="1">
    <location>
        <begin position="142"/>
        <end position="167"/>
    </location>
</feature>
<feature type="transmembrane region" description="Helical" evidence="1">
    <location>
        <begin position="82"/>
        <end position="101"/>
    </location>
</feature>
<dbReference type="EMBL" id="JACIBY010000010">
    <property type="protein sequence ID" value="MBB3840357.1"/>
    <property type="molecule type" value="Genomic_DNA"/>
</dbReference>
<name>A0A7W5ZRP6_9BACT</name>
<feature type="transmembrane region" description="Helical" evidence="1">
    <location>
        <begin position="249"/>
        <end position="268"/>
    </location>
</feature>
<keyword evidence="1" id="KW-1133">Transmembrane helix</keyword>
<evidence type="ECO:0000313" key="3">
    <source>
        <dbReference type="Proteomes" id="UP000541352"/>
    </source>
</evidence>
<feature type="transmembrane region" description="Helical" evidence="1">
    <location>
        <begin position="108"/>
        <end position="130"/>
    </location>
</feature>
<dbReference type="Proteomes" id="UP000541352">
    <property type="component" value="Unassembled WGS sequence"/>
</dbReference>
<reference evidence="2 3" key="1">
    <citation type="submission" date="2020-08" db="EMBL/GenBank/DDBJ databases">
        <title>Genomic Encyclopedia of Type Strains, Phase IV (KMG-IV): sequencing the most valuable type-strain genomes for metagenomic binning, comparative biology and taxonomic classification.</title>
        <authorList>
            <person name="Goeker M."/>
        </authorList>
    </citation>
    <scope>NUCLEOTIDE SEQUENCE [LARGE SCALE GENOMIC DNA]</scope>
    <source>
        <strain evidence="2 3">DSM 17976</strain>
    </source>
</reference>
<feature type="transmembrane region" description="Helical" evidence="1">
    <location>
        <begin position="389"/>
        <end position="407"/>
    </location>
</feature>
<gene>
    <name evidence="2" type="ORF">FHS57_004377</name>
</gene>
<sequence>MKKNVGIAMGLSAMVYLTYAMVQPTYSYELLDRRFDAHKYAESYRYFRGLTPEYLSSFPFNTRILSPWLAAHFPFHDLKMDFVGLNGLFVVLTVGLLTLIWQRLHLRLSVIGLGLFWLLFHWKGLVRMYLPDPVTADVGSYFWLTLLLFFGVVENKKWLFIVLVAALGTLQKESFIAVIGCIALWNGVNSFVFNQSKRPFFIALLALLVALLAHSIASHFFPPPTSDWRNNSLVTLLRVAKRYLVEPELLARIPISWLLAFGTLWLSASPNKRFISLPWKEKSVQNSPLLQGEGDSGGEVSAYLQFQVVLWLFLSVFGGGDTSRILFNGMPFVLTFLLVRLNQQPTWVTGYVFLMSLPLMRLYEVEPDLGRFPSETHRWCVECWTVSESWGYAVYALAVLAGYYYLLRHFNVIGGRKTQDIQARR</sequence>
<keyword evidence="3" id="KW-1185">Reference proteome</keyword>